<keyword evidence="4 5" id="KW-0342">GTP-binding</keyword>
<sequence>MMSGSPGSRWTVLLPVKPFALGKSRLGSWAGAARRDIARAIFLDTMDAILHTPEVCRLIVVTADPEAHALAAGAGAEGIHEASVGGLNAAARLGAAAAAAAAAGHGAGVRTDPVAVVAADLPALKPRELASVLAEAGPHPRAVLADHRGHGSTVLTAQDPSFLLPGFEGASRARHAANGAYEIAHSGVPGARLDVDVPGDLALAAALGLGTHTAAVQANLPQ</sequence>
<evidence type="ECO:0000256" key="1">
    <source>
        <dbReference type="ARBA" id="ARBA00022679"/>
    </source>
</evidence>
<comment type="catalytic activity">
    <reaction evidence="5">
        <text>phosphoenolpyruvate + GTP + H(+) = enolpyruvoyl-2-diphospho-5'-guanosine + diphosphate</text>
        <dbReference type="Rhea" id="RHEA:30519"/>
        <dbReference type="ChEBI" id="CHEBI:15378"/>
        <dbReference type="ChEBI" id="CHEBI:33019"/>
        <dbReference type="ChEBI" id="CHEBI:37565"/>
        <dbReference type="ChEBI" id="CHEBI:58702"/>
        <dbReference type="ChEBI" id="CHEBI:143701"/>
        <dbReference type="EC" id="2.7.7.105"/>
    </reaction>
</comment>
<keyword evidence="1 5" id="KW-0808">Transferase</keyword>
<comment type="caution">
    <text evidence="5">Lacks conserved residue(s) required for the propagation of feature annotation.</text>
</comment>
<evidence type="ECO:0000313" key="7">
    <source>
        <dbReference type="Proteomes" id="UP001501576"/>
    </source>
</evidence>
<dbReference type="NCBIfam" id="TIGR03552">
    <property type="entry name" value="F420_cofC"/>
    <property type="match status" value="1"/>
</dbReference>
<dbReference type="Gene3D" id="3.90.550.10">
    <property type="entry name" value="Spore Coat Polysaccharide Biosynthesis Protein SpsA, Chain A"/>
    <property type="match status" value="1"/>
</dbReference>
<comment type="caution">
    <text evidence="6">The sequence shown here is derived from an EMBL/GenBank/DDBJ whole genome shotgun (WGS) entry which is preliminary data.</text>
</comment>
<comment type="similarity">
    <text evidence="5">Belongs to the CofC family.</text>
</comment>
<evidence type="ECO:0000313" key="6">
    <source>
        <dbReference type="EMBL" id="GAA0540858.1"/>
    </source>
</evidence>
<organism evidence="6 7">
    <name type="scientific">Streptomyces mordarskii</name>
    <dbReference type="NCBI Taxonomy" id="1226758"/>
    <lineage>
        <taxon>Bacteria</taxon>
        <taxon>Bacillati</taxon>
        <taxon>Actinomycetota</taxon>
        <taxon>Actinomycetes</taxon>
        <taxon>Kitasatosporales</taxon>
        <taxon>Streptomycetaceae</taxon>
        <taxon>Streptomyces</taxon>
    </lineage>
</organism>
<evidence type="ECO:0000256" key="2">
    <source>
        <dbReference type="ARBA" id="ARBA00022695"/>
    </source>
</evidence>
<dbReference type="HAMAP" id="MF_02114">
    <property type="entry name" value="CofC"/>
    <property type="match status" value="1"/>
</dbReference>
<protein>
    <recommendedName>
        <fullName evidence="5">Phosphoenolpyruvate guanylyltransferase</fullName>
        <shortName evidence="5">PEP guanylyltransferase</shortName>
        <ecNumber evidence="5">2.7.7.105</ecNumber>
    </recommendedName>
</protein>
<feature type="binding site" evidence="5">
    <location>
        <position position="171"/>
    </location>
    <ligand>
        <name>phosphoenolpyruvate</name>
        <dbReference type="ChEBI" id="CHEBI:58702"/>
    </ligand>
</feature>
<name>A0ABN1DDN8_9ACTN</name>
<gene>
    <name evidence="6" type="primary">cofC</name>
    <name evidence="5" type="synonym">fbiD</name>
    <name evidence="6" type="ORF">GCM10010390_48560</name>
</gene>
<accession>A0ABN1DDN8</accession>
<keyword evidence="2 5" id="KW-0548">Nucleotidyltransferase</keyword>
<reference evidence="6 7" key="1">
    <citation type="journal article" date="2019" name="Int. J. Syst. Evol. Microbiol.">
        <title>The Global Catalogue of Microorganisms (GCM) 10K type strain sequencing project: providing services to taxonomists for standard genome sequencing and annotation.</title>
        <authorList>
            <consortium name="The Broad Institute Genomics Platform"/>
            <consortium name="The Broad Institute Genome Sequencing Center for Infectious Disease"/>
            <person name="Wu L."/>
            <person name="Ma J."/>
        </authorList>
    </citation>
    <scope>NUCLEOTIDE SEQUENCE [LARGE SCALE GENOMIC DNA]</scope>
    <source>
        <strain evidence="6 7">JCM 5052</strain>
    </source>
</reference>
<evidence type="ECO:0000256" key="3">
    <source>
        <dbReference type="ARBA" id="ARBA00022741"/>
    </source>
</evidence>
<dbReference type="GO" id="GO:0016779">
    <property type="term" value="F:nucleotidyltransferase activity"/>
    <property type="evidence" value="ECO:0007669"/>
    <property type="project" value="UniProtKB-KW"/>
</dbReference>
<dbReference type="InterPro" id="IPR029044">
    <property type="entry name" value="Nucleotide-diphossugar_trans"/>
</dbReference>
<keyword evidence="3 5" id="KW-0547">Nucleotide-binding</keyword>
<evidence type="ECO:0000256" key="5">
    <source>
        <dbReference type="HAMAP-Rule" id="MF_02114"/>
    </source>
</evidence>
<evidence type="ECO:0000256" key="4">
    <source>
        <dbReference type="ARBA" id="ARBA00023134"/>
    </source>
</evidence>
<dbReference type="SUPFAM" id="SSF53448">
    <property type="entry name" value="Nucleotide-diphospho-sugar transferases"/>
    <property type="match status" value="1"/>
</dbReference>
<dbReference type="EMBL" id="BAAABZ010000046">
    <property type="protein sequence ID" value="GAA0540858.1"/>
    <property type="molecule type" value="Genomic_DNA"/>
</dbReference>
<comment type="pathway">
    <text evidence="5">Cofactor biosynthesis; coenzyme F420 biosynthesis.</text>
</comment>
<keyword evidence="7" id="KW-1185">Reference proteome</keyword>
<dbReference type="InterPro" id="IPR002835">
    <property type="entry name" value="CofC"/>
</dbReference>
<comment type="function">
    <text evidence="5">Guanylyltransferase that catalyzes the activation of phosphoenolpyruvate (PEP) as enolpyruvoyl-2-diphospho-5'-guanosine, via the condensation of PEP with GTP. It is involved in the biosynthesis of coenzyme F420, a hydride carrier cofactor.</text>
</comment>
<dbReference type="PANTHER" id="PTHR40392:SF1">
    <property type="entry name" value="2-PHOSPHO-L-LACTATE GUANYLYLTRANSFERASE"/>
    <property type="match status" value="1"/>
</dbReference>
<dbReference type="Proteomes" id="UP001501576">
    <property type="component" value="Unassembled WGS sequence"/>
</dbReference>
<dbReference type="PANTHER" id="PTHR40392">
    <property type="entry name" value="2-PHOSPHO-L-LACTATE GUANYLYLTRANSFERASE"/>
    <property type="match status" value="1"/>
</dbReference>
<dbReference type="Pfam" id="PF01983">
    <property type="entry name" value="CofC"/>
    <property type="match status" value="1"/>
</dbReference>
<dbReference type="EC" id="2.7.7.105" evidence="5"/>
<proteinExistence type="inferred from homology"/>